<accession>E2EBU0</accession>
<name>E2EBU0_9REOV</name>
<evidence type="ECO:0000256" key="3">
    <source>
        <dbReference type="ARBA" id="ARBA00022844"/>
    </source>
</evidence>
<comment type="subcellular location">
    <subcellularLocation>
        <location evidence="6">Virion</location>
    </subcellularLocation>
</comment>
<organism evidence="8 9">
    <name type="scientific">Rotavirus D chicken/05V0049/DEU/2005</name>
    <dbReference type="NCBI Taxonomy" id="884200"/>
    <lineage>
        <taxon>Viruses</taxon>
        <taxon>Riboviria</taxon>
        <taxon>Orthornavirae</taxon>
        <taxon>Duplornaviricota</taxon>
        <taxon>Resentoviricetes</taxon>
        <taxon>Reovirales</taxon>
        <taxon>Sedoreoviridae</taxon>
        <taxon>Rotavirus</taxon>
        <taxon>Rotavirus deltagastroenteritidis</taxon>
        <taxon>Rotavirus D</taxon>
    </lineage>
</organism>
<evidence type="ECO:0000256" key="5">
    <source>
        <dbReference type="ARBA" id="ARBA00022996"/>
    </source>
</evidence>
<evidence type="ECO:0000256" key="6">
    <source>
        <dbReference type="RuleBase" id="RU363125"/>
    </source>
</evidence>
<dbReference type="GO" id="GO:0039625">
    <property type="term" value="C:viral inner capsid"/>
    <property type="evidence" value="ECO:0007669"/>
    <property type="project" value="UniProtKB-KW"/>
</dbReference>
<dbReference type="GO" id="GO:0003723">
    <property type="term" value="F:RNA binding"/>
    <property type="evidence" value="ECO:0007669"/>
    <property type="project" value="UniProtKB-KW"/>
</dbReference>
<reference evidence="8 9" key="1">
    <citation type="journal article" date="2010" name="J. Virol.">
        <title>The genome segments of a group D rotavirus possess group A-like conserved termini but encode group-specific proteins.</title>
        <authorList>
            <person name="Trojnar E."/>
            <person name="Otto P."/>
            <person name="Roth B."/>
            <person name="Reetz J."/>
            <person name="Johne R."/>
        </authorList>
    </citation>
    <scope>NUCLEOTIDE SEQUENCE [LARGE SCALE GENOMIC DNA]</scope>
    <source>
        <strain evidence="8 9">05V0049</strain>
    </source>
</reference>
<dbReference type="InterPro" id="IPR007779">
    <property type="entry name" value="Rotavirus_VP2"/>
</dbReference>
<dbReference type="Proteomes" id="UP000204133">
    <property type="component" value="Genome"/>
</dbReference>
<keyword evidence="4 6" id="KW-0694">RNA-binding</keyword>
<dbReference type="Pfam" id="PF05087">
    <property type="entry name" value="Rota_VP2"/>
    <property type="match status" value="1"/>
</dbReference>
<sequence>MRKNKLIQDKEREKSKSKDETRTERGKTDRNTTNSLKNGVETDCNDGNCVDNVNVDSKNDKKEERTKKDYIKSEKKSDGASDTKEKENGSKDKVVSNEENKKNEKELAEILKTKEEVTKDLDKEIFYKYIPTFDVNIDIVKKMLDIPSVSPKDEKTLFRLFDLKNLPLYDTSAVRTLETRWVWKLKKDDLPDDSYSVREYFQGLYEHILSIIPDYIMLRNMAVDNTRSRYNGKIVDKESLDIVNKLFVDDQIDNQIRLYISDMNHTTIARTNTIIYPAIMNPIDHEFNEYFLNAQLIEELNTGVIMNMIPRQLRADSNYNFALENSFNHTARYLPQLLMQDRIAIHEISSLWDSMTTANYVLARSVIPDLKDLLPADVQITEMAANLNLEALTTQVETAYLSGITTESANECFKIIIASLLSTRTISMSYSGNNYVSLFSGMYLLSIIPFNSMLRESVISLQLAIVNSILYPAFGLPQLTYTYLDQDTPFMIAQQTISNRRVREWLQHVNNFDFPRVNRDGVFVYTVPDRIRYGNIVNLFSETVTELANQQFRTYTLEYQRAIKRAIQLFVRRVPQILDLTRLMFYNYEVLLRMIVMSQQRMITLTTEKLDLTRVTSLLFLISNTVVFPDPQSLMRYYSANRNFLNNYNERIDDTVARLYASNRLNLYRKKVLSIVTDFVRNLYIFEATKVPADQMYNLRDRLRRLPLENRRQRVFDIMMNNQDQIIHASDKIAHGVVLFRNERELINDEYEGLTNVVRNIDGNALSIEEIRNRGDYQPLIDSLLQTNSVALKGVIPFNTTHNPFELIAKVDVSIFAPVLKDRDINKLKPVKYAINSDSQSFYIVANNNWKPTSSTAVYKLQPRQFDFTQSLFQLTSRLFFQVFKDPLTFLTIRTVDPIIAVASDNRRIILSV</sequence>
<comment type="similarity">
    <text evidence="6">Belongs to the rotavirus VP2 family.</text>
</comment>
<dbReference type="GeneID" id="9742379"/>
<feature type="compositionally biased region" description="Basic and acidic residues" evidence="7">
    <location>
        <begin position="1"/>
        <end position="30"/>
    </location>
</feature>
<dbReference type="OrthoDB" id="2601at10239"/>
<evidence type="ECO:0000313" key="9">
    <source>
        <dbReference type="Proteomes" id="UP000204133"/>
    </source>
</evidence>
<keyword evidence="1 6" id="KW-0167">Capsid protein</keyword>
<keyword evidence="9" id="KW-1185">Reference proteome</keyword>
<dbReference type="GO" id="GO:0039616">
    <property type="term" value="C:T=2 icosahedral viral capsid"/>
    <property type="evidence" value="ECO:0007669"/>
    <property type="project" value="UniProtKB-KW"/>
</dbReference>
<dbReference type="EMBL" id="GU733444">
    <property type="protein sequence ID" value="ADN06424.1"/>
    <property type="molecule type" value="Genomic_RNA"/>
</dbReference>
<keyword evidence="5 6" id="KW-1153">Inner capsid protein</keyword>
<evidence type="ECO:0000256" key="1">
    <source>
        <dbReference type="ARBA" id="ARBA00022561"/>
    </source>
</evidence>
<dbReference type="GO" id="GO:0019013">
    <property type="term" value="C:viral nucleocapsid"/>
    <property type="evidence" value="ECO:0007669"/>
    <property type="project" value="InterPro"/>
</dbReference>
<feature type="compositionally biased region" description="Low complexity" evidence="7">
    <location>
        <begin position="45"/>
        <end position="56"/>
    </location>
</feature>
<evidence type="ECO:0000256" key="7">
    <source>
        <dbReference type="SAM" id="MobiDB-lite"/>
    </source>
</evidence>
<feature type="compositionally biased region" description="Basic and acidic residues" evidence="7">
    <location>
        <begin position="57"/>
        <end position="102"/>
    </location>
</feature>
<evidence type="ECO:0000256" key="2">
    <source>
        <dbReference type="ARBA" id="ARBA00022611"/>
    </source>
</evidence>
<evidence type="ECO:0000256" key="4">
    <source>
        <dbReference type="ARBA" id="ARBA00022884"/>
    </source>
</evidence>
<proteinExistence type="inferred from homology"/>
<protein>
    <recommendedName>
        <fullName evidence="6">Inner capsid protein VP2</fullName>
    </recommendedName>
</protein>
<dbReference type="KEGG" id="vg:9742379"/>
<evidence type="ECO:0000313" key="8">
    <source>
        <dbReference type="EMBL" id="ADN06424.1"/>
    </source>
</evidence>
<keyword evidence="2" id="KW-1141">T=2 icosahedral capsid protein</keyword>
<comment type="function">
    <text evidence="6">Inner capsid protein that self-assembles to form an icosahedral capsid with a T=2 symmetry, which consists of 120 copies of VP2, with channels at each of its five-fold vertices. This capsid constitutes the innermost concentric layer of the viral mature particle. It encapsidates the polymerase VP1, the capping enzyme VP3 and the genomic dsRNA, thereby defining the core. The innermost VP2 capsid and the intermediate VP6 capsid remain intact following cell entry to protect the dsRNA from degradation and to prevent unfavorable antiviral responses in the host cell during all the replication cycle of the virus. Nascent transcripts are transcribed within the structural confines of this double-layered particle (DLP) and are extruded through the channels formed by VP2 N-termini. VP2 is required for the replicase activity of VP1 polymerase. Probably recruits a copy of a VP1-VP3 complex, potentially along with a segment of plus-strand RNA, as a decamer of VP2 assembles. May activate the autoinhibited VP1/RNA complex to coordinate packaging and genome replication.</text>
</comment>
<keyword evidence="3 6" id="KW-0946">Virion</keyword>
<comment type="subunit">
    <text evidence="6">Homodecamer; each decamer is made up of two conformers of VP2, called VP2A and VP2B. Interacts with a VP1-VP3 complex. Interacts with the intermediate capsid protein VP6. Interacts with NSP5. Interacts (via N-terminus) with NSP2.</text>
</comment>
<feature type="region of interest" description="Disordered" evidence="7">
    <location>
        <begin position="1"/>
        <end position="102"/>
    </location>
</feature>
<dbReference type="RefSeq" id="YP_003896047.1">
    <property type="nucleotide sequence ID" value="NC_014512.1"/>
</dbReference>